<name>A0AAV7AS01_ENGPU</name>
<comment type="caution">
    <text evidence="4">The sequence shown here is derived from an EMBL/GenBank/DDBJ whole genome shotgun (WGS) entry which is preliminary data.</text>
</comment>
<feature type="region of interest" description="Disordered" evidence="2">
    <location>
        <begin position="1"/>
        <end position="22"/>
    </location>
</feature>
<protein>
    <recommendedName>
        <fullName evidence="3">HIT-type domain-containing protein</fullName>
    </recommendedName>
</protein>
<dbReference type="PROSITE" id="PS51083">
    <property type="entry name" value="ZF_HIT"/>
    <property type="match status" value="1"/>
</dbReference>
<reference evidence="4" key="1">
    <citation type="thesis" date="2020" institute="ProQuest LLC" country="789 East Eisenhower Parkway, Ann Arbor, MI, USA">
        <title>Comparative Genomics and Chromosome Evolution.</title>
        <authorList>
            <person name="Mudd A.B."/>
        </authorList>
    </citation>
    <scope>NUCLEOTIDE SEQUENCE</scope>
    <source>
        <strain evidence="4">237g6f4</strain>
        <tissue evidence="4">Blood</tissue>
    </source>
</reference>
<dbReference type="GO" id="GO:0008270">
    <property type="term" value="F:zinc ion binding"/>
    <property type="evidence" value="ECO:0007669"/>
    <property type="project" value="UniProtKB-UniRule"/>
</dbReference>
<feature type="region of interest" description="Disordered" evidence="2">
    <location>
        <begin position="218"/>
        <end position="251"/>
    </location>
</feature>
<evidence type="ECO:0000259" key="3">
    <source>
        <dbReference type="PROSITE" id="PS51083"/>
    </source>
</evidence>
<dbReference type="SUPFAM" id="SSF144232">
    <property type="entry name" value="HIT/MYND zinc finger-like"/>
    <property type="match status" value="1"/>
</dbReference>
<dbReference type="InterPro" id="IPR007529">
    <property type="entry name" value="Znf_HIT"/>
</dbReference>
<gene>
    <name evidence="4" type="ORF">GDO81_016305</name>
</gene>
<feature type="region of interest" description="Disordered" evidence="2">
    <location>
        <begin position="97"/>
        <end position="116"/>
    </location>
</feature>
<keyword evidence="5" id="KW-1185">Reference proteome</keyword>
<feature type="compositionally biased region" description="Polar residues" evidence="2">
    <location>
        <begin position="173"/>
        <end position="185"/>
    </location>
</feature>
<keyword evidence="1" id="KW-0479">Metal-binding</keyword>
<dbReference type="EMBL" id="WNYA01000007">
    <property type="protein sequence ID" value="KAG8564042.1"/>
    <property type="molecule type" value="Genomic_DNA"/>
</dbReference>
<accession>A0AAV7AS01</accession>
<feature type="compositionally biased region" description="Basic and acidic residues" evidence="2">
    <location>
        <begin position="218"/>
        <end position="243"/>
    </location>
</feature>
<dbReference type="Gene3D" id="3.30.60.190">
    <property type="match status" value="1"/>
</dbReference>
<evidence type="ECO:0000256" key="2">
    <source>
        <dbReference type="SAM" id="MobiDB-lite"/>
    </source>
</evidence>
<dbReference type="PANTHER" id="PTHR15555">
    <property type="entry name" value="ZINC FINGER HIT DOMAIN CONTAINING PROTEIN 2 PROTEIN FON -RELATED"/>
    <property type="match status" value="1"/>
</dbReference>
<proteinExistence type="predicted"/>
<keyword evidence="1" id="KW-0863">Zinc-finger</keyword>
<feature type="region of interest" description="Disordered" evidence="2">
    <location>
        <begin position="164"/>
        <end position="190"/>
    </location>
</feature>
<dbReference type="Proteomes" id="UP000824782">
    <property type="component" value="Unassembled WGS sequence"/>
</dbReference>
<dbReference type="InterPro" id="IPR039646">
    <property type="entry name" value="ZNHIT2"/>
</dbReference>
<dbReference type="AlphaFoldDB" id="A0AAV7AS01"/>
<evidence type="ECO:0000256" key="1">
    <source>
        <dbReference type="PROSITE-ProRule" id="PRU00453"/>
    </source>
</evidence>
<keyword evidence="1" id="KW-0862">Zinc</keyword>
<sequence>MEPDIVLPGRGSSPTPDDDGGRSPAVCALCLSAPGKYTCPRCNAPYCSLACYRGGRHSACSELFYRESVLRALSEEEAGSGGRRQMEDVLLRLREEEAGGGGRRHMEDTAGDDESGLWSSLSRQEREHFQSLLQSGHIGVLVPRWRPWWDTHQGSKITVLPDLCPESPLPPGDSQQTCDRSATKSTQEKHNVATNYQQDIISPEEVQKMATPMDKEKTELKEEVSAKHGGHKTEDDRRQDDKVSQVVEDDASSVSEIPSILPSIPPLSTLTHSPSPLVRYTLVNVIYSYSFSLLRHNGDLGDSEMMLEFIGTLLSVSGALSTTTVYNSTAHAIKSAVRAASDPLLGGDEGAAVLAMEATAKILLGDGGKSYSLAALSHLHRVLGKIRKLVTEEKDLRKTTYNAKKKCLFLAAWVNENEEVLPVLSAEVTMEYKQHLKDLNEMSQLTKGLENVWGGKRPPPKKQLIEEVN</sequence>
<organism evidence="4 5">
    <name type="scientific">Engystomops pustulosus</name>
    <name type="common">Tungara frog</name>
    <name type="synonym">Physalaemus pustulosus</name>
    <dbReference type="NCBI Taxonomy" id="76066"/>
    <lineage>
        <taxon>Eukaryota</taxon>
        <taxon>Metazoa</taxon>
        <taxon>Chordata</taxon>
        <taxon>Craniata</taxon>
        <taxon>Vertebrata</taxon>
        <taxon>Euteleostomi</taxon>
        <taxon>Amphibia</taxon>
        <taxon>Batrachia</taxon>
        <taxon>Anura</taxon>
        <taxon>Neobatrachia</taxon>
        <taxon>Hyloidea</taxon>
        <taxon>Leptodactylidae</taxon>
        <taxon>Leiuperinae</taxon>
        <taxon>Engystomops</taxon>
    </lineage>
</organism>
<dbReference type="CDD" id="cd23024">
    <property type="entry name" value="zf-HIT_ZNHIT2-3"/>
    <property type="match status" value="1"/>
</dbReference>
<feature type="domain" description="HIT-type" evidence="3">
    <location>
        <begin position="27"/>
        <end position="60"/>
    </location>
</feature>
<dbReference type="Pfam" id="PF04438">
    <property type="entry name" value="zf-HIT"/>
    <property type="match status" value="1"/>
</dbReference>
<dbReference type="PANTHER" id="PTHR15555:SF0">
    <property type="entry name" value="ZINC FINGER HIT DOMAIN-CONTAINING PROTEIN 2"/>
    <property type="match status" value="1"/>
</dbReference>
<evidence type="ECO:0000313" key="4">
    <source>
        <dbReference type="EMBL" id="KAG8564042.1"/>
    </source>
</evidence>
<evidence type="ECO:0000313" key="5">
    <source>
        <dbReference type="Proteomes" id="UP000824782"/>
    </source>
</evidence>